<dbReference type="AlphaFoldDB" id="A0A915KGM5"/>
<reference evidence="4" key="1">
    <citation type="submission" date="2022-11" db="UniProtKB">
        <authorList>
            <consortium name="WormBaseParasite"/>
        </authorList>
    </citation>
    <scope>IDENTIFICATION</scope>
</reference>
<feature type="signal peptide" evidence="2">
    <location>
        <begin position="1"/>
        <end position="16"/>
    </location>
</feature>
<keyword evidence="1" id="KW-0472">Membrane</keyword>
<accession>A0A915KGM5</accession>
<dbReference type="WBParaSite" id="nRc.2.0.1.t37535-RA">
    <property type="protein sequence ID" value="nRc.2.0.1.t37535-RA"/>
    <property type="gene ID" value="nRc.2.0.1.g37535"/>
</dbReference>
<protein>
    <submittedName>
        <fullName evidence="4">Uncharacterized protein</fullName>
    </submittedName>
</protein>
<evidence type="ECO:0000256" key="2">
    <source>
        <dbReference type="SAM" id="SignalP"/>
    </source>
</evidence>
<organism evidence="3 4">
    <name type="scientific">Romanomermis culicivorax</name>
    <name type="common">Nematode worm</name>
    <dbReference type="NCBI Taxonomy" id="13658"/>
    <lineage>
        <taxon>Eukaryota</taxon>
        <taxon>Metazoa</taxon>
        <taxon>Ecdysozoa</taxon>
        <taxon>Nematoda</taxon>
        <taxon>Enoplea</taxon>
        <taxon>Dorylaimia</taxon>
        <taxon>Mermithida</taxon>
        <taxon>Mermithoidea</taxon>
        <taxon>Mermithidae</taxon>
        <taxon>Romanomermis</taxon>
    </lineage>
</organism>
<evidence type="ECO:0000313" key="4">
    <source>
        <dbReference type="WBParaSite" id="nRc.2.0.1.t37535-RA"/>
    </source>
</evidence>
<name>A0A915KGM5_ROMCU</name>
<keyword evidence="1" id="KW-1133">Transmembrane helix</keyword>
<keyword evidence="1" id="KW-0812">Transmembrane</keyword>
<sequence>MLLFAYFVLPLLISYSKLPCYDSSATALTSKTAGMSNTDNYDHLDEVDIGDANMTHKPKSLTILLYVVMLLIILIIIGVGIYMIRFRPVKLVEKTTTSGNTLLGGASIEKNDKSEIRKAQVVQHLKVLRKEKKTTEEIIEIQTKKFKENISKWICQGVCVVF</sequence>
<evidence type="ECO:0000313" key="3">
    <source>
        <dbReference type="Proteomes" id="UP000887565"/>
    </source>
</evidence>
<dbReference type="Proteomes" id="UP000887565">
    <property type="component" value="Unplaced"/>
</dbReference>
<proteinExistence type="predicted"/>
<feature type="chain" id="PRO_5037663698" evidence="2">
    <location>
        <begin position="17"/>
        <end position="162"/>
    </location>
</feature>
<keyword evidence="2" id="KW-0732">Signal</keyword>
<keyword evidence="3" id="KW-1185">Reference proteome</keyword>
<feature type="transmembrane region" description="Helical" evidence="1">
    <location>
        <begin position="63"/>
        <end position="84"/>
    </location>
</feature>
<evidence type="ECO:0000256" key="1">
    <source>
        <dbReference type="SAM" id="Phobius"/>
    </source>
</evidence>